<evidence type="ECO:0000313" key="3">
    <source>
        <dbReference type="EMBL" id="SVP90901.1"/>
    </source>
</evidence>
<reference evidence="3" key="1">
    <citation type="submission" date="2018-07" db="EMBL/GenBank/DDBJ databases">
        <authorList>
            <person name="Quirk P.G."/>
            <person name="Krulwich T.A."/>
        </authorList>
    </citation>
    <scope>NUCLEOTIDE SEQUENCE</scope>
    <source>
        <strain evidence="3">Anand</strain>
    </source>
</reference>
<protein>
    <submittedName>
        <fullName evidence="3">Ts-chitose type 23 kDa piroplasm surface-like protein, putative</fullName>
    </submittedName>
</protein>
<dbReference type="EMBL" id="UIVT01000002">
    <property type="protein sequence ID" value="SVP90901.1"/>
    <property type="molecule type" value="Genomic_DNA"/>
</dbReference>
<evidence type="ECO:0000313" key="4">
    <source>
        <dbReference type="EMBL" id="SVP91492.1"/>
    </source>
</evidence>
<accession>A0A3B0N414</accession>
<dbReference type="EMBL" id="UIVS01000002">
    <property type="protein sequence ID" value="SVP91492.1"/>
    <property type="molecule type" value="Genomic_DNA"/>
</dbReference>
<feature type="signal peptide" evidence="2">
    <location>
        <begin position="1"/>
        <end position="24"/>
    </location>
</feature>
<keyword evidence="1" id="KW-0472">Membrane</keyword>
<dbReference type="VEuPathDB" id="PiroplasmaDB:TA13810"/>
<feature type="chain" id="PRO_5036076063" evidence="2">
    <location>
        <begin position="25"/>
        <end position="228"/>
    </location>
</feature>
<dbReference type="AlphaFoldDB" id="A0A3B0N414"/>
<keyword evidence="2" id="KW-0732">Signal</keyword>
<name>A0A3B0N414_THEAN</name>
<feature type="transmembrane region" description="Helical" evidence="1">
    <location>
        <begin position="202"/>
        <end position="227"/>
    </location>
</feature>
<organism evidence="3">
    <name type="scientific">Theileria annulata</name>
    <dbReference type="NCBI Taxonomy" id="5874"/>
    <lineage>
        <taxon>Eukaryota</taxon>
        <taxon>Sar</taxon>
        <taxon>Alveolata</taxon>
        <taxon>Apicomplexa</taxon>
        <taxon>Aconoidasida</taxon>
        <taxon>Piroplasmida</taxon>
        <taxon>Theileriidae</taxon>
        <taxon>Theileria</taxon>
    </lineage>
</organism>
<keyword evidence="1" id="KW-1133">Transmembrane helix</keyword>
<evidence type="ECO:0000256" key="1">
    <source>
        <dbReference type="SAM" id="Phobius"/>
    </source>
</evidence>
<proteinExistence type="predicted"/>
<keyword evidence="1" id="KW-0812">Transmembrane</keyword>
<evidence type="ECO:0000256" key="2">
    <source>
        <dbReference type="SAM" id="SignalP"/>
    </source>
</evidence>
<sequence>MNKYFKVFFFVLLTHALKSSLIFGQATLQKGLSLDIDKDSTATDRLVVKHLDSDKQGYKVYTFKKEGWEYVNVKHVYFGDRLLRLGRDQDMKCDFVHYVKVFWKGDEAPFFIKMNYYNWAWVSTRLHFKLKTDLTWEEVTLLTLDENAEQGFTAPFKQKLDSFASEVAEVLPKYKPFVDDPNKKRFDLKATDEKEETSKKKYVLMVVVVVVFVVVASLVVFLVKFCLK</sequence>
<gene>
    <name evidence="3" type="ORF">TAT_000161200</name>
    <name evidence="4" type="ORF">TAV_000161400</name>
</gene>